<dbReference type="AlphaFoldDB" id="A0A1Y2EU82"/>
<evidence type="ECO:0000256" key="4">
    <source>
        <dbReference type="ARBA" id="ARBA00022833"/>
    </source>
</evidence>
<keyword evidence="5" id="KW-0539">Nucleus</keyword>
<dbReference type="OrthoDB" id="429950at2759"/>
<comment type="caution">
    <text evidence="7">The sequence shown here is derived from an EMBL/GenBank/DDBJ whole genome shotgun (WGS) entry which is preliminary data.</text>
</comment>
<dbReference type="InterPro" id="IPR001510">
    <property type="entry name" value="Znf_PARP"/>
</dbReference>
<keyword evidence="4" id="KW-0862">Zinc</keyword>
<dbReference type="Pfam" id="PF00645">
    <property type="entry name" value="zf-PARP"/>
    <property type="match status" value="1"/>
</dbReference>
<dbReference type="GO" id="GO:0008270">
    <property type="term" value="F:zinc ion binding"/>
    <property type="evidence" value="ECO:0007669"/>
    <property type="project" value="UniProtKB-KW"/>
</dbReference>
<feature type="non-terminal residue" evidence="7">
    <location>
        <position position="1"/>
    </location>
</feature>
<dbReference type="EMBL" id="MCFI01000027">
    <property type="protein sequence ID" value="ORY75118.1"/>
    <property type="molecule type" value="Genomic_DNA"/>
</dbReference>
<dbReference type="GO" id="GO:0016874">
    <property type="term" value="F:ligase activity"/>
    <property type="evidence" value="ECO:0007669"/>
    <property type="project" value="UniProtKB-KW"/>
</dbReference>
<dbReference type="SMART" id="SM01336">
    <property type="entry name" value="zf-PARP"/>
    <property type="match status" value="1"/>
</dbReference>
<dbReference type="PROSITE" id="PS50064">
    <property type="entry name" value="ZF_PARP_2"/>
    <property type="match status" value="1"/>
</dbReference>
<gene>
    <name evidence="7" type="ORF">BCR37DRAFT_336541</name>
</gene>
<dbReference type="InterPro" id="IPR036957">
    <property type="entry name" value="Znf_PARP_sf"/>
</dbReference>
<dbReference type="GO" id="GO:0005634">
    <property type="term" value="C:nucleus"/>
    <property type="evidence" value="ECO:0007669"/>
    <property type="project" value="UniProtKB-SubCell"/>
</dbReference>
<evidence type="ECO:0000313" key="7">
    <source>
        <dbReference type="EMBL" id="ORY75118.1"/>
    </source>
</evidence>
<sequence>YRIEYAKSGRAVCQNGECKKRALKIPKGAMRLGVWVDVQGHGSYKWRHYGCITDRVMNNMHSEFGS</sequence>
<evidence type="ECO:0000259" key="6">
    <source>
        <dbReference type="PROSITE" id="PS50064"/>
    </source>
</evidence>
<name>A0A1Y2EU82_PROLT</name>
<organism evidence="7 8">
    <name type="scientific">Protomyces lactucae-debilis</name>
    <dbReference type="NCBI Taxonomy" id="2754530"/>
    <lineage>
        <taxon>Eukaryota</taxon>
        <taxon>Fungi</taxon>
        <taxon>Dikarya</taxon>
        <taxon>Ascomycota</taxon>
        <taxon>Taphrinomycotina</taxon>
        <taxon>Taphrinomycetes</taxon>
        <taxon>Taphrinales</taxon>
        <taxon>Protomycetaceae</taxon>
        <taxon>Protomyces</taxon>
    </lineage>
</organism>
<evidence type="ECO:0000256" key="3">
    <source>
        <dbReference type="ARBA" id="ARBA00022771"/>
    </source>
</evidence>
<dbReference type="Proteomes" id="UP000193685">
    <property type="component" value="Unassembled WGS sequence"/>
</dbReference>
<evidence type="ECO:0000313" key="8">
    <source>
        <dbReference type="Proteomes" id="UP000193685"/>
    </source>
</evidence>
<dbReference type="OMA" id="NGECKKR"/>
<keyword evidence="3" id="KW-0863">Zinc-finger</keyword>
<accession>A0A1Y2EU82</accession>
<dbReference type="Gene3D" id="3.30.1740.10">
    <property type="entry name" value="Zinc finger, PARP-type"/>
    <property type="match status" value="1"/>
</dbReference>
<evidence type="ECO:0000256" key="5">
    <source>
        <dbReference type="ARBA" id="ARBA00023242"/>
    </source>
</evidence>
<dbReference type="SUPFAM" id="SSF57716">
    <property type="entry name" value="Glucocorticoid receptor-like (DNA-binding domain)"/>
    <property type="match status" value="1"/>
</dbReference>
<dbReference type="STRING" id="56484.A0A1Y2EU82"/>
<reference evidence="7 8" key="1">
    <citation type="submission" date="2016-07" db="EMBL/GenBank/DDBJ databases">
        <title>Pervasive Adenine N6-methylation of Active Genes in Fungi.</title>
        <authorList>
            <consortium name="DOE Joint Genome Institute"/>
            <person name="Mondo S.J."/>
            <person name="Dannebaum R.O."/>
            <person name="Kuo R.C."/>
            <person name="Labutti K."/>
            <person name="Haridas S."/>
            <person name="Kuo A."/>
            <person name="Salamov A."/>
            <person name="Ahrendt S.R."/>
            <person name="Lipzen A."/>
            <person name="Sullivan W."/>
            <person name="Andreopoulos W.B."/>
            <person name="Clum A."/>
            <person name="Lindquist E."/>
            <person name="Daum C."/>
            <person name="Ramamoorthy G.K."/>
            <person name="Gryganskyi A."/>
            <person name="Culley D."/>
            <person name="Magnuson J.K."/>
            <person name="James T.Y."/>
            <person name="O'Malley M.A."/>
            <person name="Stajich J.E."/>
            <person name="Spatafora J.W."/>
            <person name="Visel A."/>
            <person name="Grigoriev I.V."/>
        </authorList>
    </citation>
    <scope>NUCLEOTIDE SEQUENCE [LARGE SCALE GENOMIC DNA]</scope>
    <source>
        <strain evidence="7 8">12-1054</strain>
    </source>
</reference>
<feature type="non-terminal residue" evidence="7">
    <location>
        <position position="66"/>
    </location>
</feature>
<dbReference type="GO" id="GO:0003677">
    <property type="term" value="F:DNA binding"/>
    <property type="evidence" value="ECO:0007669"/>
    <property type="project" value="InterPro"/>
</dbReference>
<keyword evidence="7" id="KW-0436">Ligase</keyword>
<dbReference type="RefSeq" id="XP_040722230.1">
    <property type="nucleotide sequence ID" value="XM_040867234.1"/>
</dbReference>
<protein>
    <submittedName>
        <fullName evidence="7">Poly polymerase and DNA-ligase Zn-finger region-domain-containing protein</fullName>
    </submittedName>
</protein>
<proteinExistence type="predicted"/>
<evidence type="ECO:0000256" key="1">
    <source>
        <dbReference type="ARBA" id="ARBA00004123"/>
    </source>
</evidence>
<evidence type="ECO:0000256" key="2">
    <source>
        <dbReference type="ARBA" id="ARBA00022723"/>
    </source>
</evidence>
<keyword evidence="2" id="KW-0479">Metal-binding</keyword>
<dbReference type="GeneID" id="63783833"/>
<keyword evidence="8" id="KW-1185">Reference proteome</keyword>
<comment type="subcellular location">
    <subcellularLocation>
        <location evidence="1">Nucleus</location>
    </subcellularLocation>
</comment>
<feature type="domain" description="PARP-type" evidence="6">
    <location>
        <begin position="1"/>
        <end position="66"/>
    </location>
</feature>